<dbReference type="PANTHER" id="PTHR12353">
    <property type="entry name" value="DISKS LARGE-ASSOCIATED PROTEIN DAP SAP90/PSD-95-ASSOCIATED PROTEIN"/>
    <property type="match status" value="1"/>
</dbReference>
<feature type="compositionally biased region" description="Pro residues" evidence="2">
    <location>
        <begin position="734"/>
        <end position="752"/>
    </location>
</feature>
<evidence type="ECO:0000256" key="1">
    <source>
        <dbReference type="ARBA" id="ARBA00008839"/>
    </source>
</evidence>
<feature type="compositionally biased region" description="Low complexity" evidence="2">
    <location>
        <begin position="187"/>
        <end position="196"/>
    </location>
</feature>
<evidence type="ECO:0000313" key="4">
    <source>
        <dbReference type="EMBL" id="SBP63478.1"/>
    </source>
</evidence>
<feature type="compositionally biased region" description="Low complexity" evidence="2">
    <location>
        <begin position="212"/>
        <end position="221"/>
    </location>
</feature>
<feature type="compositionally biased region" description="Polar residues" evidence="2">
    <location>
        <begin position="171"/>
        <end position="182"/>
    </location>
</feature>
<dbReference type="GO" id="GO:0031616">
    <property type="term" value="C:spindle pole centrosome"/>
    <property type="evidence" value="ECO:0007669"/>
    <property type="project" value="TreeGrafter"/>
</dbReference>
<dbReference type="AlphaFoldDB" id="A0A1A8B9B2"/>
<sequence length="866" mass="94797">MESRFAHLRQRDTSVSMLRVKVSRRRSQSQKANRERTVNTRRQLGPLAELENSSHNVSAATVNLSTTREKQNNAKFAPTVAQEERLKRLERWKEQKALEKEKENRARERKGVFKTGVFHPKDTFMFNSLPAVPPAVSRPKEKMNAALYQNTRVLRSMKQQQQEPQKPLAMQNPNTKVNGGKQTRTRAAPVKPAPAAAKSKVSAGYAVVAGPARASSTRSASKTLVTKDGPKPKAAGMRTTRSTAVVKPLPPSAGEVENCKAVSIATNAAASKEPELGGHQTQEVEKSISPEVEDMMVDHPPEELVPAGTPSFAPKGFVFQAPAGLLSFNFEPMTPRSADSFLTPSSSFIFPPVPTLNDEARSALSEPTPPEAPLCPPCSAPSVAPPTPGSSSEPKHDVAYFRLEIANEMDRLTSLCLYWESKVEDESIPEEMRDRMRTAVGQARLLMKERFKQFGGLVDDCELGRGEKVTTCMDLQGFWDMVFFQVEDVNKKFDALKELEGRGWVEEHKPPPRQRKMKKPPAAAPKPAANKTAAKSRLAAAKAAMKAKQQQEAEAETAAEDPVKSQELQLQTQGTVAFDGVFKVESPAKPSVRRSSRLSAVVLPPASPCSLFSPRRVSRRSRVVAQTPARPICPPENFCLALEQTPAPKSQRGTPQTSHSKQDMAHTSLCFSPVNEVPSEELQSKQNLTQRSECVSMEEDVLINSTADKIEDIRLSPRRSPSPCQTPSLVLQAPEPPPTPSFTPSPIVPPAQTPVSSPVQFSMQTPPSTDASTVEELPGLDIERYLQPSQRCSMSPVGADVEMESPSSPEELLVPQEPAVSSVLAVPSCKIQTAESDMLLFTPNPKDRIRPSVCPSDLMVFTPPSF</sequence>
<comment type="similarity">
    <text evidence="1">Belongs to the SAPAP family.</text>
</comment>
<evidence type="ECO:0000313" key="3">
    <source>
        <dbReference type="EMBL" id="KAF7204738.1"/>
    </source>
</evidence>
<dbReference type="InterPro" id="IPR005026">
    <property type="entry name" value="SAPAP"/>
</dbReference>
<evidence type="ECO:0000256" key="2">
    <source>
        <dbReference type="SAM" id="MobiDB-lite"/>
    </source>
</evidence>
<gene>
    <name evidence="4" type="primary">DLGAP5</name>
    <name evidence="3" type="synonym">dlgap5</name>
    <name evidence="3" type="ORF">G4P62_012285</name>
</gene>
<dbReference type="GO" id="GO:0008017">
    <property type="term" value="F:microtubule binding"/>
    <property type="evidence" value="ECO:0007669"/>
    <property type="project" value="TreeGrafter"/>
</dbReference>
<feature type="compositionally biased region" description="Low complexity" evidence="2">
    <location>
        <begin position="525"/>
        <end position="552"/>
    </location>
</feature>
<dbReference type="GeneID" id="107388160"/>
<dbReference type="RefSeq" id="XP_015819055.1">
    <property type="nucleotide sequence ID" value="XM_015963569.3"/>
</dbReference>
<dbReference type="Proteomes" id="UP000822369">
    <property type="component" value="Chromosome 16"/>
</dbReference>
<feature type="compositionally biased region" description="Polar residues" evidence="2">
    <location>
        <begin position="753"/>
        <end position="772"/>
    </location>
</feature>
<feature type="compositionally biased region" description="Pro residues" evidence="2">
    <location>
        <begin position="367"/>
        <end position="388"/>
    </location>
</feature>
<dbReference type="GO" id="GO:0007052">
    <property type="term" value="P:mitotic spindle organization"/>
    <property type="evidence" value="ECO:0007669"/>
    <property type="project" value="TreeGrafter"/>
</dbReference>
<accession>A0A1A8B9B2</accession>
<proteinExistence type="inferred from homology"/>
<dbReference type="OrthoDB" id="10023951at2759"/>
<feature type="region of interest" description="Disordered" evidence="2">
    <location>
        <begin position="359"/>
        <end position="395"/>
    </location>
</feature>
<dbReference type="KEGG" id="nfu:107388160"/>
<reference evidence="4" key="1">
    <citation type="submission" date="2016-05" db="EMBL/GenBank/DDBJ databases">
        <authorList>
            <person name="Lavstsen T."/>
            <person name="Jespersen J.S."/>
        </authorList>
    </citation>
    <scope>NUCLEOTIDE SEQUENCE</scope>
    <source>
        <tissue evidence="4">Brain</tissue>
    </source>
</reference>
<feature type="region of interest" description="Disordered" evidence="2">
    <location>
        <begin position="210"/>
        <end position="241"/>
    </location>
</feature>
<protein>
    <submittedName>
        <fullName evidence="3">Discs large-like protein associated protein 5</fullName>
    </submittedName>
    <submittedName>
        <fullName evidence="4">Discs, largehomolog-associated protein 5</fullName>
    </submittedName>
</protein>
<dbReference type="GO" id="GO:0005737">
    <property type="term" value="C:cytoplasm"/>
    <property type="evidence" value="ECO:0007669"/>
    <property type="project" value="TreeGrafter"/>
</dbReference>
<dbReference type="EMBL" id="JAAVVJ010000016">
    <property type="protein sequence ID" value="KAF7204738.1"/>
    <property type="molecule type" value="Genomic_DNA"/>
</dbReference>
<organism evidence="4">
    <name type="scientific">Nothobranchius furzeri</name>
    <name type="common">Turquoise killifish</name>
    <dbReference type="NCBI Taxonomy" id="105023"/>
    <lineage>
        <taxon>Eukaryota</taxon>
        <taxon>Metazoa</taxon>
        <taxon>Chordata</taxon>
        <taxon>Craniata</taxon>
        <taxon>Vertebrata</taxon>
        <taxon>Euteleostomi</taxon>
        <taxon>Actinopterygii</taxon>
        <taxon>Neopterygii</taxon>
        <taxon>Teleostei</taxon>
        <taxon>Neoteleostei</taxon>
        <taxon>Acanthomorphata</taxon>
        <taxon>Ovalentaria</taxon>
        <taxon>Atherinomorphae</taxon>
        <taxon>Cyprinodontiformes</taxon>
        <taxon>Nothobranchiidae</taxon>
        <taxon>Nothobranchius</taxon>
    </lineage>
</organism>
<dbReference type="GO" id="GO:0005634">
    <property type="term" value="C:nucleus"/>
    <property type="evidence" value="ECO:0007669"/>
    <property type="project" value="TreeGrafter"/>
</dbReference>
<dbReference type="CTD" id="9787"/>
<name>A0A1A8B9B2_NOTFU</name>
<dbReference type="OMA" id="PFDMPML"/>
<dbReference type="EMBL" id="HADY01024993">
    <property type="protein sequence ID" value="SBP63478.1"/>
    <property type="molecule type" value="Transcribed_RNA"/>
</dbReference>
<dbReference type="GO" id="GO:0007059">
    <property type="term" value="P:chromosome segregation"/>
    <property type="evidence" value="ECO:0007669"/>
    <property type="project" value="TreeGrafter"/>
</dbReference>
<reference evidence="3" key="3">
    <citation type="submission" date="2020-03" db="EMBL/GenBank/DDBJ databases">
        <title>Intra-Species Differences in Population Size shape Life History and Genome Evolution.</title>
        <authorList>
            <person name="Willemsen D."/>
            <person name="Cui R."/>
            <person name="Valenzano D.R."/>
        </authorList>
    </citation>
    <scope>NUCLEOTIDE SEQUENCE</scope>
    <source>
        <strain evidence="3">GRZ</strain>
        <tissue evidence="3">Whole</tissue>
    </source>
</reference>
<feature type="region of interest" description="Disordered" evidence="2">
    <location>
        <begin position="504"/>
        <end position="564"/>
    </location>
</feature>
<feature type="region of interest" description="Disordered" evidence="2">
    <location>
        <begin position="791"/>
        <end position="812"/>
    </location>
</feature>
<feature type="region of interest" description="Disordered" evidence="2">
    <location>
        <begin position="159"/>
        <end position="196"/>
    </location>
</feature>
<dbReference type="GO" id="GO:0051642">
    <property type="term" value="P:centrosome localization"/>
    <property type="evidence" value="ECO:0007669"/>
    <property type="project" value="TreeGrafter"/>
</dbReference>
<dbReference type="PANTHER" id="PTHR12353:SF1">
    <property type="entry name" value="DISKS LARGE-ASSOCIATED PROTEIN 5"/>
    <property type="match status" value="1"/>
</dbReference>
<feature type="region of interest" description="Disordered" evidence="2">
    <location>
        <begin position="712"/>
        <end position="773"/>
    </location>
</feature>
<dbReference type="GO" id="GO:0007346">
    <property type="term" value="P:regulation of mitotic cell cycle"/>
    <property type="evidence" value="ECO:0007669"/>
    <property type="project" value="TreeGrafter"/>
</dbReference>
<dbReference type="Pfam" id="PF03359">
    <property type="entry name" value="GKAP"/>
    <property type="match status" value="1"/>
</dbReference>
<dbReference type="GO" id="GO:0023052">
    <property type="term" value="P:signaling"/>
    <property type="evidence" value="ECO:0007669"/>
    <property type="project" value="InterPro"/>
</dbReference>
<reference evidence="4" key="2">
    <citation type="submission" date="2016-06" db="EMBL/GenBank/DDBJ databases">
        <title>The genome of a short-lived fish provides insights into sex chromosome evolution and the genetic control of aging.</title>
        <authorList>
            <person name="Reichwald K."/>
            <person name="Felder M."/>
            <person name="Petzold A."/>
            <person name="Koch P."/>
            <person name="Groth M."/>
            <person name="Platzer M."/>
        </authorList>
    </citation>
    <scope>NUCLEOTIDE SEQUENCE</scope>
    <source>
        <tissue evidence="4">Brain</tissue>
    </source>
</reference>
<dbReference type="GO" id="GO:0051382">
    <property type="term" value="P:kinetochore assembly"/>
    <property type="evidence" value="ECO:0007669"/>
    <property type="project" value="TreeGrafter"/>
</dbReference>